<keyword evidence="7 10" id="KW-0653">Protein transport</keyword>
<evidence type="ECO:0000256" key="6">
    <source>
        <dbReference type="ARBA" id="ARBA00022692"/>
    </source>
</evidence>
<dbReference type="Proteomes" id="UP000838748">
    <property type="component" value="Unassembled WGS sequence"/>
</dbReference>
<proteinExistence type="inferred from homology"/>
<dbReference type="SUPFAM" id="SSF74653">
    <property type="entry name" value="TolA/TonB C-terminal domain"/>
    <property type="match status" value="1"/>
</dbReference>
<evidence type="ECO:0000313" key="13">
    <source>
        <dbReference type="EMBL" id="CAH0539658.1"/>
    </source>
</evidence>
<name>A0ABN8E506_9VIBR</name>
<feature type="transmembrane region" description="Helical" evidence="10">
    <location>
        <begin position="6"/>
        <end position="26"/>
    </location>
</feature>
<evidence type="ECO:0000256" key="2">
    <source>
        <dbReference type="ARBA" id="ARBA00006555"/>
    </source>
</evidence>
<keyword evidence="3 10" id="KW-0813">Transport</keyword>
<keyword evidence="4 10" id="KW-1003">Cell membrane</keyword>
<dbReference type="PROSITE" id="PS52015">
    <property type="entry name" value="TONB_CTD"/>
    <property type="match status" value="1"/>
</dbReference>
<keyword evidence="8 10" id="KW-1133">Transmembrane helix</keyword>
<dbReference type="NCBIfam" id="TIGR01352">
    <property type="entry name" value="tonB_Cterm"/>
    <property type="match status" value="1"/>
</dbReference>
<comment type="subcellular location">
    <subcellularLocation>
        <location evidence="1 10">Cell inner membrane</location>
        <topology evidence="1 10">Single-pass membrane protein</topology>
        <orientation evidence="1 10">Periplasmic side</orientation>
    </subcellularLocation>
</comment>
<evidence type="ECO:0000256" key="4">
    <source>
        <dbReference type="ARBA" id="ARBA00022475"/>
    </source>
</evidence>
<feature type="region of interest" description="Disordered" evidence="11">
    <location>
        <begin position="62"/>
        <end position="84"/>
    </location>
</feature>
<dbReference type="PANTHER" id="PTHR33446:SF14">
    <property type="entry name" value="PROTEIN TONB"/>
    <property type="match status" value="1"/>
</dbReference>
<comment type="caution">
    <text evidence="13">The sequence shown here is derived from an EMBL/GenBank/DDBJ whole genome shotgun (WGS) entry which is preliminary data.</text>
</comment>
<dbReference type="Pfam" id="PF03544">
    <property type="entry name" value="TonB_C"/>
    <property type="match status" value="1"/>
</dbReference>
<keyword evidence="5 10" id="KW-0997">Cell inner membrane</keyword>
<evidence type="ECO:0000256" key="1">
    <source>
        <dbReference type="ARBA" id="ARBA00004383"/>
    </source>
</evidence>
<dbReference type="InterPro" id="IPR051045">
    <property type="entry name" value="TonB-dependent_transducer"/>
</dbReference>
<dbReference type="InterPro" id="IPR006260">
    <property type="entry name" value="TonB/TolA_C"/>
</dbReference>
<organism evidence="13 14">
    <name type="scientific">Vibrio marisflavi CECT 7928</name>
    <dbReference type="NCBI Taxonomy" id="634439"/>
    <lineage>
        <taxon>Bacteria</taxon>
        <taxon>Pseudomonadati</taxon>
        <taxon>Pseudomonadota</taxon>
        <taxon>Gammaproteobacteria</taxon>
        <taxon>Vibrionales</taxon>
        <taxon>Vibrionaceae</taxon>
        <taxon>Vibrio</taxon>
    </lineage>
</organism>
<evidence type="ECO:0000256" key="3">
    <source>
        <dbReference type="ARBA" id="ARBA00022448"/>
    </source>
</evidence>
<dbReference type="InterPro" id="IPR003538">
    <property type="entry name" value="TonB"/>
</dbReference>
<protein>
    <recommendedName>
        <fullName evidence="10">Protein TonB</fullName>
    </recommendedName>
</protein>
<evidence type="ECO:0000256" key="10">
    <source>
        <dbReference type="RuleBase" id="RU362123"/>
    </source>
</evidence>
<accession>A0ABN8E506</accession>
<dbReference type="PRINTS" id="PR01374">
    <property type="entry name" value="TONBPROTEIN"/>
</dbReference>
<dbReference type="Gene3D" id="3.30.1150.10">
    <property type="match status" value="1"/>
</dbReference>
<keyword evidence="6 10" id="KW-0812">Transmembrane</keyword>
<sequence>MSRWIIAFPLAFVVAVALFSFMAWMVTDDGHTTPKASDNLRFDLFMNQTHEHVQRRQRILPKPPKAVPAPPTSTPMSVGAPNTQVSPQALPSPSFAAAGISSSIDGISINAPTLGGMGGNQQALPIYREKPRYPMVALKRKLEGYVVLKFNIDKQGRPTDISVVEAKPKRIFDRNALLALRNWKYQPKIVDGNPVVQVGFVQKIDFKISK</sequence>
<dbReference type="PANTHER" id="PTHR33446">
    <property type="entry name" value="PROTEIN TONB-RELATED"/>
    <property type="match status" value="1"/>
</dbReference>
<evidence type="ECO:0000256" key="7">
    <source>
        <dbReference type="ARBA" id="ARBA00022927"/>
    </source>
</evidence>
<keyword evidence="14" id="KW-1185">Reference proteome</keyword>
<evidence type="ECO:0000256" key="5">
    <source>
        <dbReference type="ARBA" id="ARBA00022519"/>
    </source>
</evidence>
<feature type="compositionally biased region" description="Pro residues" evidence="11">
    <location>
        <begin position="62"/>
        <end position="73"/>
    </location>
</feature>
<reference evidence="13" key="1">
    <citation type="submission" date="2021-11" db="EMBL/GenBank/DDBJ databases">
        <authorList>
            <person name="Rodrigo-Torres L."/>
            <person name="Arahal R. D."/>
            <person name="Lucena T."/>
        </authorList>
    </citation>
    <scope>NUCLEOTIDE SEQUENCE</scope>
    <source>
        <strain evidence="13">CECT 7928</strain>
    </source>
</reference>
<feature type="domain" description="TonB C-terminal" evidence="12">
    <location>
        <begin position="118"/>
        <end position="210"/>
    </location>
</feature>
<dbReference type="InterPro" id="IPR037682">
    <property type="entry name" value="TonB_C"/>
</dbReference>
<keyword evidence="10" id="KW-0735">Signal-anchor</keyword>
<evidence type="ECO:0000259" key="12">
    <source>
        <dbReference type="PROSITE" id="PS52015"/>
    </source>
</evidence>
<dbReference type="RefSeq" id="WP_237361633.1">
    <property type="nucleotide sequence ID" value="NZ_CAKLDM010000002.1"/>
</dbReference>
<evidence type="ECO:0000313" key="14">
    <source>
        <dbReference type="Proteomes" id="UP000838748"/>
    </source>
</evidence>
<comment type="similarity">
    <text evidence="2 10">Belongs to the TonB family.</text>
</comment>
<dbReference type="EMBL" id="CAKLDM010000002">
    <property type="protein sequence ID" value="CAH0539658.1"/>
    <property type="molecule type" value="Genomic_DNA"/>
</dbReference>
<keyword evidence="9 10" id="KW-0472">Membrane</keyword>
<gene>
    <name evidence="13" type="ORF">VMF7928_02335</name>
</gene>
<evidence type="ECO:0000256" key="11">
    <source>
        <dbReference type="SAM" id="MobiDB-lite"/>
    </source>
</evidence>
<comment type="function">
    <text evidence="10">Interacts with outer membrane receptor proteins that carry out high-affinity binding and energy dependent uptake into the periplasmic space of specific substrates. It could act to transduce energy from the cytoplasmic membrane to specific energy-requiring processes in the outer membrane, resulting in the release into the periplasm of ligands bound by these outer membrane proteins.</text>
</comment>
<evidence type="ECO:0000256" key="8">
    <source>
        <dbReference type="ARBA" id="ARBA00022989"/>
    </source>
</evidence>
<evidence type="ECO:0000256" key="9">
    <source>
        <dbReference type="ARBA" id="ARBA00023136"/>
    </source>
</evidence>